<protein>
    <submittedName>
        <fullName evidence="2">Plasmid stabilization system protein ParE</fullName>
    </submittedName>
</protein>
<dbReference type="InterPro" id="IPR007712">
    <property type="entry name" value="RelE/ParE_toxin"/>
</dbReference>
<keyword evidence="1" id="KW-1277">Toxin-antitoxin system</keyword>
<dbReference type="InterPro" id="IPR035093">
    <property type="entry name" value="RelE/ParE_toxin_dom_sf"/>
</dbReference>
<dbReference type="EMBL" id="FQYI01000007">
    <property type="protein sequence ID" value="SHI97335.1"/>
    <property type="molecule type" value="Genomic_DNA"/>
</dbReference>
<evidence type="ECO:0000313" key="3">
    <source>
        <dbReference type="Proteomes" id="UP000184335"/>
    </source>
</evidence>
<dbReference type="Pfam" id="PF05016">
    <property type="entry name" value="ParE_toxin"/>
    <property type="match status" value="1"/>
</dbReference>
<sequence>MKNTYKILWTPQAEEDLEGTINYLEENFSEKEIRRLLNELRKYLDAILENPLSFKLSEFRDVRKVTVLKYNTLYYQVVGENIEILSFFSNRQNPDKRHLISL</sequence>
<dbReference type="OrthoDB" id="1098070at2"/>
<dbReference type="STRING" id="1118202.SAMN05443429_10721"/>
<proteinExistence type="predicted"/>
<organism evidence="2 3">
    <name type="scientific">Cruoricaptor ignavus</name>
    <dbReference type="NCBI Taxonomy" id="1118202"/>
    <lineage>
        <taxon>Bacteria</taxon>
        <taxon>Pseudomonadati</taxon>
        <taxon>Bacteroidota</taxon>
        <taxon>Flavobacteriia</taxon>
        <taxon>Flavobacteriales</taxon>
        <taxon>Weeksellaceae</taxon>
        <taxon>Cruoricaptor</taxon>
    </lineage>
</organism>
<dbReference type="Gene3D" id="3.30.2310.20">
    <property type="entry name" value="RelE-like"/>
    <property type="match status" value="1"/>
</dbReference>
<reference evidence="2 3" key="1">
    <citation type="submission" date="2016-11" db="EMBL/GenBank/DDBJ databases">
        <authorList>
            <person name="Jaros S."/>
            <person name="Januszkiewicz K."/>
            <person name="Wedrychowicz H."/>
        </authorList>
    </citation>
    <scope>NUCLEOTIDE SEQUENCE [LARGE SCALE GENOMIC DNA]</scope>
    <source>
        <strain evidence="2 3">DSM 25479</strain>
    </source>
</reference>
<accession>A0A1M6FI24</accession>
<evidence type="ECO:0000256" key="1">
    <source>
        <dbReference type="ARBA" id="ARBA00022649"/>
    </source>
</evidence>
<name>A0A1M6FI24_9FLAO</name>
<dbReference type="RefSeq" id="WP_073179898.1">
    <property type="nucleotide sequence ID" value="NZ_FQYI01000007.1"/>
</dbReference>
<evidence type="ECO:0000313" key="2">
    <source>
        <dbReference type="EMBL" id="SHI97335.1"/>
    </source>
</evidence>
<dbReference type="AlphaFoldDB" id="A0A1M6FI24"/>
<keyword evidence="3" id="KW-1185">Reference proteome</keyword>
<gene>
    <name evidence="2" type="ORF">SAMN05443429_10721</name>
</gene>
<dbReference type="Proteomes" id="UP000184335">
    <property type="component" value="Unassembled WGS sequence"/>
</dbReference>